<organism evidence="14 15">
    <name type="scientific">Pyrinomonas methylaliphatogenes</name>
    <dbReference type="NCBI Taxonomy" id="454194"/>
    <lineage>
        <taxon>Bacteria</taxon>
        <taxon>Pseudomonadati</taxon>
        <taxon>Acidobacteriota</taxon>
        <taxon>Blastocatellia</taxon>
        <taxon>Blastocatellales</taxon>
        <taxon>Pyrinomonadaceae</taxon>
        <taxon>Pyrinomonas</taxon>
    </lineage>
</organism>
<dbReference type="CDD" id="cd06919">
    <property type="entry name" value="Asp_decarbox"/>
    <property type="match status" value="1"/>
</dbReference>
<dbReference type="GO" id="GO:0005829">
    <property type="term" value="C:cytosol"/>
    <property type="evidence" value="ECO:0007669"/>
    <property type="project" value="TreeGrafter"/>
</dbReference>
<comment type="PTM">
    <text evidence="9 12">Is synthesized initially as an inactive proenzyme, which is activated by self-cleavage at a specific serine bond to produce a beta-subunit with a hydroxyl group at its C-terminus and an alpha-subunit with a pyruvoyl group at its N-terminus.</text>
</comment>
<name>A0A0B6WV69_9BACT</name>
<comment type="function">
    <text evidence="9">Catalyzes the pyruvoyl-dependent decarboxylation of aspartate to produce beta-alanine.</text>
</comment>
<dbReference type="STRING" id="454194.PYK22_00652"/>
<evidence type="ECO:0000313" key="14">
    <source>
        <dbReference type="EMBL" id="CDM64657.1"/>
    </source>
</evidence>
<feature type="binding site" evidence="9 11">
    <location>
        <begin position="73"/>
        <end position="75"/>
    </location>
    <ligand>
        <name>substrate</name>
    </ligand>
</feature>
<sequence length="129" mass="14084">MMRTMIHGKIHRARVTGADLNYVGSITVDQDLLDAAGILPFERVQVVNLDNGKRIETYTLAGERGSGIVQLNGAAAHHFSVGDLVIIMAYAQVPDPVPPDWEPKVVLVDQENRIVEIIGARERISAATE</sequence>
<keyword evidence="5 9" id="KW-0865">Zymogen</keyword>
<gene>
    <name evidence="9" type="primary">panD</name>
    <name evidence="14" type="ORF">PYK22_00652</name>
</gene>
<keyword evidence="4 9" id="KW-0068">Autocatalytic cleavage</keyword>
<feature type="chain" id="PRO_5013991119" description="Aspartate 1-decarboxylase beta chain" evidence="9 13">
    <location>
        <begin position="1"/>
        <end position="24"/>
    </location>
</feature>
<dbReference type="GO" id="GO:0006523">
    <property type="term" value="P:alanine biosynthetic process"/>
    <property type="evidence" value="ECO:0007669"/>
    <property type="project" value="InterPro"/>
</dbReference>
<dbReference type="Gene3D" id="2.40.40.20">
    <property type="match status" value="1"/>
</dbReference>
<reference evidence="14 15" key="2">
    <citation type="submission" date="2015-01" db="EMBL/GenBank/DDBJ databases">
        <title>Complete genome sequence of Pyrinomonas methylaliphatogenes type strain K22T.</title>
        <authorList>
            <person name="Lee K.C.Y."/>
            <person name="Power J.F."/>
            <person name="Dunfield P.F."/>
            <person name="Morgan X.C."/>
            <person name="Huttenhower C."/>
            <person name="Stott M.B."/>
        </authorList>
    </citation>
    <scope>NUCLEOTIDE SEQUENCE [LARGE SCALE GENOMIC DNA]</scope>
    <source>
        <strain evidence="14 15">K22</strain>
    </source>
</reference>
<keyword evidence="7 9" id="KW-0704">Schiff base</keyword>
<dbReference type="UniPathway" id="UPA00028">
    <property type="reaction ID" value="UER00002"/>
</dbReference>
<evidence type="ECO:0000313" key="15">
    <source>
        <dbReference type="Proteomes" id="UP000031518"/>
    </source>
</evidence>
<dbReference type="Pfam" id="PF02261">
    <property type="entry name" value="Asp_decarbox"/>
    <property type="match status" value="1"/>
</dbReference>
<comment type="cofactor">
    <cofactor evidence="9 10">
        <name>pyruvate</name>
        <dbReference type="ChEBI" id="CHEBI:15361"/>
    </cofactor>
    <text evidence="9 10">Binds 1 pyruvoyl group covalently per subunit.</text>
</comment>
<feature type="active site" description="Proton donor" evidence="9 10">
    <location>
        <position position="58"/>
    </location>
</feature>
<feature type="modified residue" description="Pyruvic acid (Ser)" evidence="9 12">
    <location>
        <position position="25"/>
    </location>
</feature>
<dbReference type="Proteomes" id="UP000031518">
    <property type="component" value="Unassembled WGS sequence"/>
</dbReference>
<keyword evidence="8 9" id="KW-0670">Pyruvate</keyword>
<feature type="binding site" evidence="9 11">
    <location>
        <position position="57"/>
    </location>
    <ligand>
        <name>substrate</name>
    </ligand>
</feature>
<feature type="active site" description="Schiff-base intermediate with substrate; via pyruvic acid" evidence="9 10">
    <location>
        <position position="25"/>
    </location>
</feature>
<accession>A0A0B6WV69</accession>
<dbReference type="PANTHER" id="PTHR21012:SF0">
    <property type="entry name" value="ASPARTATE 1-DECARBOXYLASE"/>
    <property type="match status" value="1"/>
</dbReference>
<dbReference type="InterPro" id="IPR009010">
    <property type="entry name" value="Asp_de-COase-like_dom_sf"/>
</dbReference>
<evidence type="ECO:0000256" key="7">
    <source>
        <dbReference type="ARBA" id="ARBA00023270"/>
    </source>
</evidence>
<comment type="subunit">
    <text evidence="9">Heterooctamer of four alpha and four beta subunits.</text>
</comment>
<keyword evidence="2 9" id="KW-0566">Pantothenate biosynthesis</keyword>
<dbReference type="GO" id="GO:0015940">
    <property type="term" value="P:pantothenate biosynthetic process"/>
    <property type="evidence" value="ECO:0007669"/>
    <property type="project" value="UniProtKB-UniRule"/>
</dbReference>
<dbReference type="PIRSF" id="PIRSF006246">
    <property type="entry name" value="Asp_decarbox"/>
    <property type="match status" value="1"/>
</dbReference>
<evidence type="ECO:0000256" key="2">
    <source>
        <dbReference type="ARBA" id="ARBA00022655"/>
    </source>
</evidence>
<proteinExistence type="inferred from homology"/>
<dbReference type="HAMAP" id="MF_00446">
    <property type="entry name" value="PanD"/>
    <property type="match status" value="1"/>
</dbReference>
<evidence type="ECO:0000256" key="5">
    <source>
        <dbReference type="ARBA" id="ARBA00023145"/>
    </source>
</evidence>
<dbReference type="EMBL" id="CBXV010000002">
    <property type="protein sequence ID" value="CDM64657.1"/>
    <property type="molecule type" value="Genomic_DNA"/>
</dbReference>
<evidence type="ECO:0000256" key="10">
    <source>
        <dbReference type="PIRSR" id="PIRSR006246-1"/>
    </source>
</evidence>
<keyword evidence="3 9" id="KW-0210">Decarboxylase</keyword>
<keyword evidence="6 9" id="KW-0456">Lyase</keyword>
<comment type="pathway">
    <text evidence="9">Cofactor biosynthesis; (R)-pantothenate biosynthesis; beta-alanine from L-aspartate: step 1/1.</text>
</comment>
<dbReference type="SUPFAM" id="SSF50692">
    <property type="entry name" value="ADC-like"/>
    <property type="match status" value="1"/>
</dbReference>
<dbReference type="NCBIfam" id="TIGR00223">
    <property type="entry name" value="panD"/>
    <property type="match status" value="1"/>
</dbReference>
<comment type="similarity">
    <text evidence="9">Belongs to the PanD family.</text>
</comment>
<evidence type="ECO:0000256" key="13">
    <source>
        <dbReference type="PIRSR" id="PIRSR006246-5"/>
    </source>
</evidence>
<evidence type="ECO:0000256" key="9">
    <source>
        <dbReference type="HAMAP-Rule" id="MF_00446"/>
    </source>
</evidence>
<dbReference type="GO" id="GO:0004068">
    <property type="term" value="F:aspartate 1-decarboxylase activity"/>
    <property type="evidence" value="ECO:0007669"/>
    <property type="project" value="UniProtKB-UniRule"/>
</dbReference>
<evidence type="ECO:0000256" key="12">
    <source>
        <dbReference type="PIRSR" id="PIRSR006246-3"/>
    </source>
</evidence>
<evidence type="ECO:0000256" key="6">
    <source>
        <dbReference type="ARBA" id="ARBA00023239"/>
    </source>
</evidence>
<comment type="subcellular location">
    <subcellularLocation>
        <location evidence="9">Cytoplasm</location>
    </subcellularLocation>
</comment>
<evidence type="ECO:0000256" key="8">
    <source>
        <dbReference type="ARBA" id="ARBA00023317"/>
    </source>
</evidence>
<dbReference type="AlphaFoldDB" id="A0A0B6WV69"/>
<dbReference type="EC" id="4.1.1.11" evidence="9"/>
<keyword evidence="1 9" id="KW-0963">Cytoplasm</keyword>
<evidence type="ECO:0000256" key="4">
    <source>
        <dbReference type="ARBA" id="ARBA00022813"/>
    </source>
</evidence>
<evidence type="ECO:0000256" key="1">
    <source>
        <dbReference type="ARBA" id="ARBA00022490"/>
    </source>
</evidence>
<reference evidence="14 15" key="1">
    <citation type="submission" date="2013-12" db="EMBL/GenBank/DDBJ databases">
        <authorList>
            <person name="Stott M."/>
        </authorList>
    </citation>
    <scope>NUCLEOTIDE SEQUENCE [LARGE SCALE GENOMIC DNA]</scope>
    <source>
        <strain evidence="14 15">K22</strain>
    </source>
</reference>
<keyword evidence="15" id="KW-1185">Reference proteome</keyword>
<dbReference type="PANTHER" id="PTHR21012">
    <property type="entry name" value="ASPARTATE 1-DECARBOXYLASE"/>
    <property type="match status" value="1"/>
</dbReference>
<evidence type="ECO:0000256" key="11">
    <source>
        <dbReference type="PIRSR" id="PIRSR006246-2"/>
    </source>
</evidence>
<dbReference type="InterPro" id="IPR003190">
    <property type="entry name" value="Asp_decarbox"/>
</dbReference>
<comment type="catalytic activity">
    <reaction evidence="9">
        <text>L-aspartate + H(+) = beta-alanine + CO2</text>
        <dbReference type="Rhea" id="RHEA:19497"/>
        <dbReference type="ChEBI" id="CHEBI:15378"/>
        <dbReference type="ChEBI" id="CHEBI:16526"/>
        <dbReference type="ChEBI" id="CHEBI:29991"/>
        <dbReference type="ChEBI" id="CHEBI:57966"/>
        <dbReference type="EC" id="4.1.1.11"/>
    </reaction>
</comment>
<protein>
    <recommendedName>
        <fullName evidence="9">Aspartate 1-decarboxylase</fullName>
        <ecNumber evidence="9">4.1.1.11</ecNumber>
    </recommendedName>
    <alternativeName>
        <fullName evidence="9">Aspartate alpha-decarboxylase</fullName>
    </alternativeName>
    <component>
        <recommendedName>
            <fullName evidence="9">Aspartate 1-decarboxylase beta chain</fullName>
        </recommendedName>
    </component>
    <component>
        <recommendedName>
            <fullName evidence="9">Aspartate 1-decarboxylase alpha chain</fullName>
        </recommendedName>
    </component>
</protein>
<feature type="chain" id="PRO_5013991116" description="Aspartate 1-decarboxylase alpha chain" evidence="9 13">
    <location>
        <begin position="25"/>
        <end position="129"/>
    </location>
</feature>
<evidence type="ECO:0000256" key="3">
    <source>
        <dbReference type="ARBA" id="ARBA00022793"/>
    </source>
</evidence>